<dbReference type="Proteomes" id="UP000265715">
    <property type="component" value="Unassembled WGS sequence"/>
</dbReference>
<evidence type="ECO:0000256" key="1">
    <source>
        <dbReference type="ARBA" id="ARBA00001946"/>
    </source>
</evidence>
<dbReference type="InterPro" id="IPR023214">
    <property type="entry name" value="HAD_sf"/>
</dbReference>
<organism evidence="4 5">
    <name type="scientific">Calidithermus terrae</name>
    <dbReference type="NCBI Taxonomy" id="1408545"/>
    <lineage>
        <taxon>Bacteria</taxon>
        <taxon>Thermotogati</taxon>
        <taxon>Deinococcota</taxon>
        <taxon>Deinococci</taxon>
        <taxon>Thermales</taxon>
        <taxon>Thermaceae</taxon>
        <taxon>Calidithermus</taxon>
    </lineage>
</organism>
<evidence type="ECO:0000313" key="4">
    <source>
        <dbReference type="EMBL" id="RIH84782.1"/>
    </source>
</evidence>
<dbReference type="Pfam" id="PF00702">
    <property type="entry name" value="Hydrolase"/>
    <property type="match status" value="1"/>
</dbReference>
<dbReference type="NCBIfam" id="TIGR01509">
    <property type="entry name" value="HAD-SF-IA-v3"/>
    <property type="match status" value="1"/>
</dbReference>
<evidence type="ECO:0000256" key="3">
    <source>
        <dbReference type="ARBA" id="ARBA00022842"/>
    </source>
</evidence>
<protein>
    <submittedName>
        <fullName evidence="4">Pyrimidine 5'-nucleotidase YjjG</fullName>
        <ecNumber evidence="4">3.1.3.5</ecNumber>
    </submittedName>
</protein>
<sequence>MISLVSNRIRAICFDFDGTLAQFEGDFGQLTAFCCARLGLDPGDRAFLATYEREIRAEGHVTFALVLRRAFEAHGYRVPADLEAIAAEVTARYAAEVRLLPGARELLAYFAHLPKAVITNGPADMQWAALRSVGLEREFEAVVVSGDPDVAIRKPDPRIFRLACERLGVPPHETLMIGDHLEADVQGAIAAGLQGLYRPNSA</sequence>
<dbReference type="PANTHER" id="PTHR46470:SF4">
    <property type="entry name" value="5-AMINO-6-(5-PHOSPHO-D-RIBITYLAMINO)URACIL PHOSPHATASE YIGB"/>
    <property type="match status" value="1"/>
</dbReference>
<accession>A0A399EQF0</accession>
<dbReference type="OrthoDB" id="9809962at2"/>
<evidence type="ECO:0000313" key="5">
    <source>
        <dbReference type="Proteomes" id="UP000265715"/>
    </source>
</evidence>
<dbReference type="Gene3D" id="3.40.50.1000">
    <property type="entry name" value="HAD superfamily/HAD-like"/>
    <property type="match status" value="1"/>
</dbReference>
<reference evidence="4 5" key="1">
    <citation type="submission" date="2018-08" db="EMBL/GenBank/DDBJ databases">
        <title>Meiothermus terrae DSM 26712 genome sequencing project.</title>
        <authorList>
            <person name="Da Costa M.S."/>
            <person name="Albuquerque L."/>
            <person name="Raposo P."/>
            <person name="Froufe H.J.C."/>
            <person name="Barroso C.S."/>
            <person name="Egas C."/>
        </authorList>
    </citation>
    <scope>NUCLEOTIDE SEQUENCE [LARGE SCALE GENOMIC DNA]</scope>
    <source>
        <strain evidence="4 5">DSM 26712</strain>
    </source>
</reference>
<dbReference type="InterPro" id="IPR006439">
    <property type="entry name" value="HAD-SF_hydro_IA"/>
</dbReference>
<gene>
    <name evidence="4" type="primary">yjjG_3</name>
    <name evidence="4" type="ORF">Mterra_01872</name>
</gene>
<dbReference type="AlphaFoldDB" id="A0A399EQF0"/>
<dbReference type="SUPFAM" id="SSF56784">
    <property type="entry name" value="HAD-like"/>
    <property type="match status" value="1"/>
</dbReference>
<dbReference type="GO" id="GO:0008253">
    <property type="term" value="F:5'-nucleotidase activity"/>
    <property type="evidence" value="ECO:0007669"/>
    <property type="project" value="UniProtKB-EC"/>
</dbReference>
<dbReference type="NCBIfam" id="TIGR01549">
    <property type="entry name" value="HAD-SF-IA-v1"/>
    <property type="match status" value="1"/>
</dbReference>
<comment type="caution">
    <text evidence="4">The sequence shown here is derived from an EMBL/GenBank/DDBJ whole genome shotgun (WGS) entry which is preliminary data.</text>
</comment>
<dbReference type="InterPro" id="IPR051400">
    <property type="entry name" value="HAD-like_hydrolase"/>
</dbReference>
<dbReference type="EC" id="3.1.3.5" evidence="4"/>
<dbReference type="PRINTS" id="PR00413">
    <property type="entry name" value="HADHALOGNASE"/>
</dbReference>
<name>A0A399EQF0_9DEIN</name>
<dbReference type="InterPro" id="IPR036412">
    <property type="entry name" value="HAD-like_sf"/>
</dbReference>
<keyword evidence="5" id="KW-1185">Reference proteome</keyword>
<dbReference type="Gene3D" id="1.20.120.710">
    <property type="entry name" value="Haloacid dehalogenase hydrolase-like domain"/>
    <property type="match status" value="1"/>
</dbReference>
<comment type="cofactor">
    <cofactor evidence="1">
        <name>Mg(2+)</name>
        <dbReference type="ChEBI" id="CHEBI:18420"/>
    </cofactor>
</comment>
<dbReference type="PANTHER" id="PTHR46470">
    <property type="entry name" value="N-ACYLNEURAMINATE-9-PHOSPHATASE"/>
    <property type="match status" value="1"/>
</dbReference>
<evidence type="ECO:0000256" key="2">
    <source>
        <dbReference type="ARBA" id="ARBA00022801"/>
    </source>
</evidence>
<proteinExistence type="predicted"/>
<dbReference type="EMBL" id="QXDL01000068">
    <property type="protein sequence ID" value="RIH84782.1"/>
    <property type="molecule type" value="Genomic_DNA"/>
</dbReference>
<keyword evidence="3" id="KW-0460">Magnesium</keyword>
<dbReference type="SFLD" id="SFLDG01129">
    <property type="entry name" value="C1.5:_HAD__Beta-PGM__Phosphata"/>
    <property type="match status" value="1"/>
</dbReference>
<keyword evidence="2 4" id="KW-0378">Hydrolase</keyword>
<dbReference type="GO" id="GO:0009231">
    <property type="term" value="P:riboflavin biosynthetic process"/>
    <property type="evidence" value="ECO:0007669"/>
    <property type="project" value="TreeGrafter"/>
</dbReference>
<dbReference type="SFLD" id="SFLDS00003">
    <property type="entry name" value="Haloacid_Dehalogenase"/>
    <property type="match status" value="1"/>
</dbReference>